<comment type="caution">
    <text evidence="1">The sequence shown here is derived from an EMBL/GenBank/DDBJ whole genome shotgun (WGS) entry which is preliminary data.</text>
</comment>
<dbReference type="Proteomes" id="UP000885418">
    <property type="component" value="Unassembled WGS sequence"/>
</dbReference>
<proteinExistence type="predicted"/>
<dbReference type="GO" id="GO:0003677">
    <property type="term" value="F:DNA binding"/>
    <property type="evidence" value="ECO:0007669"/>
    <property type="project" value="UniProtKB-KW"/>
</dbReference>
<gene>
    <name evidence="1" type="ORF">ATQ15_16490</name>
</gene>
<evidence type="ECO:0000313" key="1">
    <source>
        <dbReference type="EMBL" id="MIT45113.1"/>
    </source>
</evidence>
<organism evidence="1">
    <name type="scientific">Salmonella enterica</name>
    <name type="common">Salmonella choleraesuis</name>
    <dbReference type="NCBI Taxonomy" id="28901"/>
    <lineage>
        <taxon>Bacteria</taxon>
        <taxon>Pseudomonadati</taxon>
        <taxon>Pseudomonadota</taxon>
        <taxon>Gammaproteobacteria</taxon>
        <taxon>Enterobacterales</taxon>
        <taxon>Enterobacteriaceae</taxon>
        <taxon>Salmonella</taxon>
    </lineage>
</organism>
<protein>
    <submittedName>
        <fullName evidence="1">DNA-binding protein</fullName>
    </submittedName>
</protein>
<name>A0A402SRU5_SALER</name>
<dbReference type="Gene3D" id="1.10.10.10">
    <property type="entry name" value="Winged helix-like DNA-binding domain superfamily/Winged helix DNA-binding domain"/>
    <property type="match status" value="1"/>
</dbReference>
<keyword evidence="1" id="KW-0238">DNA-binding</keyword>
<dbReference type="AlphaFoldDB" id="A0A402SRU5"/>
<dbReference type="InterPro" id="IPR036388">
    <property type="entry name" value="WH-like_DNA-bd_sf"/>
</dbReference>
<sequence length="255" mass="28173">MTEPTLTLVSGTRQLSMTHKEIADLVGSRHDNVKRTIERLAEKGIIQLPPTEVCGRINKLGKEQKESVYRFGGEQGRRDSIVVVAQLCPEFTALIVDRWQELEKEKGQAQISAAPTPVQPKLVFHLNEGIAQIARVVAEATASATMKAMAEVITLPAYQTEPATPAYFSHTKGEYVPVSKAAWETGLSDSTCRKLIGFFKVPVRSNGGIRGLLVNLPEMKKAADKLLRESTAPAGKRKRWSHPQFGNFTYYADLI</sequence>
<dbReference type="EMBL" id="RSTW01000013">
    <property type="protein sequence ID" value="MIT45113.1"/>
    <property type="molecule type" value="Genomic_DNA"/>
</dbReference>
<reference evidence="1" key="1">
    <citation type="submission" date="2018-07" db="EMBL/GenBank/DDBJ databases">
        <authorList>
            <consortium name="GenomeTrakr network: Whole genome sequencing for foodborne pathogen traceback"/>
        </authorList>
    </citation>
    <scope>NUCLEOTIDE SEQUENCE [LARGE SCALE GENOMIC DNA]</scope>
    <source>
        <strain evidence="1">CFSAN034452</strain>
    </source>
</reference>
<dbReference type="SUPFAM" id="SSF46785">
    <property type="entry name" value="Winged helix' DNA-binding domain"/>
    <property type="match status" value="1"/>
</dbReference>
<dbReference type="InterPro" id="IPR036390">
    <property type="entry name" value="WH_DNA-bd_sf"/>
</dbReference>
<accession>A0A402SRU5</accession>